<dbReference type="Pfam" id="PF08447">
    <property type="entry name" value="PAS_3"/>
    <property type="match status" value="1"/>
</dbReference>
<dbReference type="InterPro" id="IPR013655">
    <property type="entry name" value="PAS_fold_3"/>
</dbReference>
<dbReference type="Pfam" id="PF13596">
    <property type="entry name" value="PAS_10"/>
    <property type="match status" value="1"/>
</dbReference>
<keyword evidence="7" id="KW-0067">ATP-binding</keyword>
<keyword evidence="6" id="KW-0418">Kinase</keyword>
<name>A0ABT2X927_9RHOB</name>
<keyword evidence="4" id="KW-0808">Transferase</keyword>
<evidence type="ECO:0000256" key="8">
    <source>
        <dbReference type="SAM" id="Coils"/>
    </source>
</evidence>
<protein>
    <recommendedName>
        <fullName evidence="2">histidine kinase</fullName>
        <ecNumber evidence="2">2.7.13.3</ecNumber>
    </recommendedName>
</protein>
<accession>A0ABT2X927</accession>
<dbReference type="PANTHER" id="PTHR41523:SF7">
    <property type="entry name" value="HISTIDINE KINASE"/>
    <property type="match status" value="1"/>
</dbReference>
<evidence type="ECO:0000256" key="7">
    <source>
        <dbReference type="ARBA" id="ARBA00022840"/>
    </source>
</evidence>
<keyword evidence="11" id="KW-1185">Reference proteome</keyword>
<organism evidence="10 11">
    <name type="scientific">Albidovulum salinarum</name>
    <dbReference type="NCBI Taxonomy" id="2984153"/>
    <lineage>
        <taxon>Bacteria</taxon>
        <taxon>Pseudomonadati</taxon>
        <taxon>Pseudomonadota</taxon>
        <taxon>Alphaproteobacteria</taxon>
        <taxon>Rhodobacterales</taxon>
        <taxon>Paracoccaceae</taxon>
        <taxon>Albidovulum</taxon>
    </lineage>
</organism>
<feature type="coiled-coil region" evidence="8">
    <location>
        <begin position="5"/>
        <end position="32"/>
    </location>
</feature>
<dbReference type="Gene3D" id="3.30.565.10">
    <property type="entry name" value="Histidine kinase-like ATPase, C-terminal domain"/>
    <property type="match status" value="1"/>
</dbReference>
<dbReference type="PROSITE" id="PS50112">
    <property type="entry name" value="PAS"/>
    <property type="match status" value="1"/>
</dbReference>
<keyword evidence="3" id="KW-0597">Phosphoprotein</keyword>
<keyword evidence="5" id="KW-0547">Nucleotide-binding</keyword>
<dbReference type="Proteomes" id="UP001209535">
    <property type="component" value="Unassembled WGS sequence"/>
</dbReference>
<evidence type="ECO:0000259" key="9">
    <source>
        <dbReference type="PROSITE" id="PS50112"/>
    </source>
</evidence>
<proteinExistence type="predicted"/>
<evidence type="ECO:0000256" key="6">
    <source>
        <dbReference type="ARBA" id="ARBA00022777"/>
    </source>
</evidence>
<dbReference type="Pfam" id="PF07536">
    <property type="entry name" value="HWE_HK"/>
    <property type="match status" value="1"/>
</dbReference>
<evidence type="ECO:0000256" key="4">
    <source>
        <dbReference type="ARBA" id="ARBA00022679"/>
    </source>
</evidence>
<dbReference type="EC" id="2.7.13.3" evidence="2"/>
<dbReference type="InterPro" id="IPR000014">
    <property type="entry name" value="PAS"/>
</dbReference>
<dbReference type="Gene3D" id="3.30.450.20">
    <property type="entry name" value="PAS domain"/>
    <property type="match status" value="2"/>
</dbReference>
<dbReference type="InterPro" id="IPR035965">
    <property type="entry name" value="PAS-like_dom_sf"/>
</dbReference>
<evidence type="ECO:0000256" key="1">
    <source>
        <dbReference type="ARBA" id="ARBA00000085"/>
    </source>
</evidence>
<dbReference type="SMART" id="SM00091">
    <property type="entry name" value="PAS"/>
    <property type="match status" value="2"/>
</dbReference>
<dbReference type="SUPFAM" id="SSF55785">
    <property type="entry name" value="PYP-like sensor domain (PAS domain)"/>
    <property type="match status" value="2"/>
</dbReference>
<comment type="caution">
    <text evidence="10">The sequence shown here is derived from an EMBL/GenBank/DDBJ whole genome shotgun (WGS) entry which is preliminary data.</text>
</comment>
<evidence type="ECO:0000313" key="10">
    <source>
        <dbReference type="EMBL" id="MCU9850249.1"/>
    </source>
</evidence>
<gene>
    <name evidence="10" type="ORF">OEZ60_19855</name>
</gene>
<evidence type="ECO:0000256" key="5">
    <source>
        <dbReference type="ARBA" id="ARBA00022741"/>
    </source>
</evidence>
<dbReference type="InterPro" id="IPR011102">
    <property type="entry name" value="Sig_transdc_His_kinase_HWE"/>
</dbReference>
<dbReference type="RefSeq" id="WP_263340086.1">
    <property type="nucleotide sequence ID" value="NZ_JAOVQO010000024.1"/>
</dbReference>
<reference evidence="10 11" key="1">
    <citation type="submission" date="2022-10" db="EMBL/GenBank/DDBJ databases">
        <title>Defluviimonas sp. nov., isolated from ocean surface sediments.</title>
        <authorList>
            <person name="He W."/>
            <person name="Wang L."/>
            <person name="Zhang D.-F."/>
        </authorList>
    </citation>
    <scope>NUCLEOTIDE SEQUENCE [LARGE SCALE GENOMIC DNA]</scope>
    <source>
        <strain evidence="10 11">WL0024</strain>
    </source>
</reference>
<comment type="catalytic activity">
    <reaction evidence="1">
        <text>ATP + protein L-histidine = ADP + protein N-phospho-L-histidine.</text>
        <dbReference type="EC" id="2.7.13.3"/>
    </reaction>
</comment>
<sequence>MRLTRSQLVALVEDLETANERLKASNEDVLSKNAALQSTNEVLTAVNCELKSRVDSLSEANNDLRSYFASTDLPLLTVNRDLRIRDFTDATRRVYPLLASDRGRPLNDVPCLLYNQEEIEQRVRAVVETAMPASLTLHDVAGEKTWLLRVIPHRGSDRTIEGAMLVYFDVTEPGRSDQARARSDERLRLALEGAGIGFWEYDASTGRASLDATARTLFGFDADELLTIESILGAVHADDIEAVEETLRRSNSGDIDCEASFRVVTRDGRRRYLKNIGRRLSTCRSARIVGVSIDMTPEFEAQQGRILMLREINHRMKNLFSIVAGMLRIAARDAKSVRQLSEEVVDRITALAKSHDLTQMPLGGEGATRLTDLVGVALAPYRGDVTVSGPDVSVAGGHVAALAMILHEWATNSAKYGVLGALAGHLRVTWHVSEGGQVGLDWAEFYDERQDDGRTPGQERPGFGSTLVQLSAAQLGGETDVEIAPTHRTHRLRFVSDQMAKE</sequence>
<keyword evidence="8" id="KW-0175">Coiled coil</keyword>
<dbReference type="SMART" id="SM00911">
    <property type="entry name" value="HWE_HK"/>
    <property type="match status" value="1"/>
</dbReference>
<dbReference type="InterPro" id="IPR036890">
    <property type="entry name" value="HATPase_C_sf"/>
</dbReference>
<dbReference type="EMBL" id="JAOVQO010000024">
    <property type="protein sequence ID" value="MCU9850249.1"/>
    <property type="molecule type" value="Genomic_DNA"/>
</dbReference>
<dbReference type="NCBIfam" id="TIGR00229">
    <property type="entry name" value="sensory_box"/>
    <property type="match status" value="1"/>
</dbReference>
<feature type="domain" description="PAS" evidence="9">
    <location>
        <begin position="183"/>
        <end position="254"/>
    </location>
</feature>
<evidence type="ECO:0000313" key="11">
    <source>
        <dbReference type="Proteomes" id="UP001209535"/>
    </source>
</evidence>
<evidence type="ECO:0000256" key="3">
    <source>
        <dbReference type="ARBA" id="ARBA00022553"/>
    </source>
</evidence>
<evidence type="ECO:0000256" key="2">
    <source>
        <dbReference type="ARBA" id="ARBA00012438"/>
    </source>
</evidence>
<dbReference type="PANTHER" id="PTHR41523">
    <property type="entry name" value="TWO-COMPONENT SYSTEM SENSOR PROTEIN"/>
    <property type="match status" value="1"/>
</dbReference>